<evidence type="ECO:0000256" key="2">
    <source>
        <dbReference type="SAM" id="Phobius"/>
    </source>
</evidence>
<feature type="region of interest" description="Disordered" evidence="1">
    <location>
        <begin position="174"/>
        <end position="194"/>
    </location>
</feature>
<feature type="transmembrane region" description="Helical" evidence="2">
    <location>
        <begin position="61"/>
        <end position="83"/>
    </location>
</feature>
<reference evidence="3 4" key="1">
    <citation type="submission" date="2023-07" db="EMBL/GenBank/DDBJ databases">
        <title>Sequencing the genomes of 1000 actinobacteria strains.</title>
        <authorList>
            <person name="Klenk H.-P."/>
        </authorList>
    </citation>
    <scope>NUCLEOTIDE SEQUENCE [LARGE SCALE GENOMIC DNA]</scope>
    <source>
        <strain evidence="3 4">GD13</strain>
    </source>
</reference>
<keyword evidence="2" id="KW-0812">Transmembrane</keyword>
<evidence type="ECO:0000313" key="4">
    <source>
        <dbReference type="Proteomes" id="UP001240447"/>
    </source>
</evidence>
<feature type="compositionally biased region" description="Low complexity" evidence="1">
    <location>
        <begin position="84"/>
        <end position="102"/>
    </location>
</feature>
<dbReference type="RefSeq" id="WP_306824902.1">
    <property type="nucleotide sequence ID" value="NZ_JAUSQM010000001.1"/>
</dbReference>
<keyword evidence="2" id="KW-0472">Membrane</keyword>
<evidence type="ECO:0000256" key="1">
    <source>
        <dbReference type="SAM" id="MobiDB-lite"/>
    </source>
</evidence>
<proteinExistence type="predicted"/>
<keyword evidence="4" id="KW-1185">Reference proteome</keyword>
<name>A0ABT9NM60_9ACTN</name>
<protein>
    <submittedName>
        <fullName evidence="3">Uncharacterized protein</fullName>
    </submittedName>
</protein>
<gene>
    <name evidence="3" type="ORF">J2S59_001136</name>
</gene>
<evidence type="ECO:0000313" key="3">
    <source>
        <dbReference type="EMBL" id="MDP9821327.1"/>
    </source>
</evidence>
<sequence>MRDRPEDHDAVRALLGDLPTPPLPAEVSARLDGVLADLAAEERDPTVVALAPRDTTRRRRWGAVLAAATVASVVGLGAVQVLGSGADSDSATTAAGTTAGSEAESDGAGRSGGSELSSAGPQALTDDSEDLARGDGLRVPMNAASAYAVPALRTATFAVTAPGTVTVLEAQLERRDGPAADAPEPELTTSRTSGACPVPDLADGDRAWRVRLDRRPGVLVARLPGTRGAGADERVLEAWQCRELARDASVAPRASVIAPA</sequence>
<organism evidence="3 4">
    <name type="scientific">Nocardioides massiliensis</name>
    <dbReference type="NCBI Taxonomy" id="1325935"/>
    <lineage>
        <taxon>Bacteria</taxon>
        <taxon>Bacillati</taxon>
        <taxon>Actinomycetota</taxon>
        <taxon>Actinomycetes</taxon>
        <taxon>Propionibacteriales</taxon>
        <taxon>Nocardioidaceae</taxon>
        <taxon>Nocardioides</taxon>
    </lineage>
</organism>
<comment type="caution">
    <text evidence="3">The sequence shown here is derived from an EMBL/GenBank/DDBJ whole genome shotgun (WGS) entry which is preliminary data.</text>
</comment>
<dbReference type="EMBL" id="JAUSQM010000001">
    <property type="protein sequence ID" value="MDP9821327.1"/>
    <property type="molecule type" value="Genomic_DNA"/>
</dbReference>
<dbReference type="Proteomes" id="UP001240447">
    <property type="component" value="Unassembled WGS sequence"/>
</dbReference>
<feature type="region of interest" description="Disordered" evidence="1">
    <location>
        <begin position="84"/>
        <end position="135"/>
    </location>
</feature>
<keyword evidence="2" id="KW-1133">Transmembrane helix</keyword>
<accession>A0ABT9NM60</accession>